<evidence type="ECO:0000256" key="5">
    <source>
        <dbReference type="SAM" id="Phobius"/>
    </source>
</evidence>
<dbReference type="InterPro" id="IPR013525">
    <property type="entry name" value="ABC2_TM"/>
</dbReference>
<comment type="caution">
    <text evidence="7">The sequence shown here is derived from an EMBL/GenBank/DDBJ whole genome shotgun (WGS) entry which is preliminary data.</text>
</comment>
<evidence type="ECO:0000256" key="2">
    <source>
        <dbReference type="ARBA" id="ARBA00022692"/>
    </source>
</evidence>
<feature type="transmembrane region" description="Helical" evidence="5">
    <location>
        <begin position="158"/>
        <end position="179"/>
    </location>
</feature>
<evidence type="ECO:0000256" key="3">
    <source>
        <dbReference type="ARBA" id="ARBA00022989"/>
    </source>
</evidence>
<keyword evidence="8" id="KW-1185">Reference proteome</keyword>
<comment type="subcellular location">
    <subcellularLocation>
        <location evidence="1">Membrane</location>
        <topology evidence="1">Multi-pass membrane protein</topology>
    </subcellularLocation>
</comment>
<feature type="transmembrane region" description="Helical" evidence="5">
    <location>
        <begin position="268"/>
        <end position="289"/>
    </location>
</feature>
<keyword evidence="4 5" id="KW-0472">Membrane</keyword>
<evidence type="ECO:0000313" key="8">
    <source>
        <dbReference type="Proteomes" id="UP001597492"/>
    </source>
</evidence>
<protein>
    <submittedName>
        <fullName evidence="7">ABC transporter permease</fullName>
    </submittedName>
</protein>
<feature type="domain" description="ABC transmembrane type-2" evidence="6">
    <location>
        <begin position="112"/>
        <end position="347"/>
    </location>
</feature>
<dbReference type="InterPro" id="IPR047817">
    <property type="entry name" value="ABC2_TM_bact-type"/>
</dbReference>
<dbReference type="PANTHER" id="PTHR43027">
    <property type="entry name" value="DOXORUBICIN RESISTANCE ABC TRANSPORTER PERMEASE PROTEIN DRRC-RELATED"/>
    <property type="match status" value="1"/>
</dbReference>
<feature type="transmembrane region" description="Helical" evidence="5">
    <location>
        <begin position="209"/>
        <end position="228"/>
    </location>
</feature>
<dbReference type="Pfam" id="PF12698">
    <property type="entry name" value="ABC2_membrane_3"/>
    <property type="match status" value="1"/>
</dbReference>
<dbReference type="InterPro" id="IPR052902">
    <property type="entry name" value="ABC-2_transporter"/>
</dbReference>
<feature type="transmembrane region" description="Helical" evidence="5">
    <location>
        <begin position="36"/>
        <end position="57"/>
    </location>
</feature>
<dbReference type="RefSeq" id="WP_019617891.1">
    <property type="nucleotide sequence ID" value="NZ_JBHUNE010000003.1"/>
</dbReference>
<evidence type="ECO:0000256" key="1">
    <source>
        <dbReference type="ARBA" id="ARBA00004141"/>
    </source>
</evidence>
<feature type="transmembrane region" description="Helical" evidence="5">
    <location>
        <begin position="323"/>
        <end position="344"/>
    </location>
</feature>
<sequence>MTTLAAAPRPATKSNSAFAELTATNAKELLRDGKTMFFIVFFPLFFLGLFGFLGFMIDSQNDAPVVEVTASAESEAVVAELEAAGIEASVADGATPADGTTALVTIDGDTAQVVLDSEAQPQWRPLVDAISATGIAKPDVTTGYEDGSPVFDPLKNSLASIVMVSFLTLALLGTAVPVVGQRGKGILRVLGTTPLKRTTYIAAQSPARLVIGVLQLAIVVIVTAALGYLRPATIPSLVITSLLGLGMLFAIGYLIGSRARNPESTTTIVSLLIPVALMLSGSIFPLSMFPPAVADAVSWLPTTVLANALSVDLVGAESGTSTLLYWAYLAGVGIVAAVLAAVAFRWDQGEQR</sequence>
<evidence type="ECO:0000313" key="7">
    <source>
        <dbReference type="EMBL" id="MFD2757345.1"/>
    </source>
</evidence>
<dbReference type="PANTHER" id="PTHR43027:SF1">
    <property type="entry name" value="DOXORUBICIN RESISTANCE ABC TRANSPORTER PERMEASE PROTEIN DRRC-RELATED"/>
    <property type="match status" value="1"/>
</dbReference>
<feature type="transmembrane region" description="Helical" evidence="5">
    <location>
        <begin position="234"/>
        <end position="256"/>
    </location>
</feature>
<evidence type="ECO:0000256" key="4">
    <source>
        <dbReference type="ARBA" id="ARBA00023136"/>
    </source>
</evidence>
<proteinExistence type="predicted"/>
<dbReference type="Proteomes" id="UP001597492">
    <property type="component" value="Unassembled WGS sequence"/>
</dbReference>
<accession>A0ABW5UYC2</accession>
<evidence type="ECO:0000259" key="6">
    <source>
        <dbReference type="PROSITE" id="PS51012"/>
    </source>
</evidence>
<keyword evidence="2 5" id="KW-0812">Transmembrane</keyword>
<name>A0ABW5UYC2_9MICO</name>
<organism evidence="7 8">
    <name type="scientific">Gulosibacter faecalis</name>
    <dbReference type="NCBI Taxonomy" id="272240"/>
    <lineage>
        <taxon>Bacteria</taxon>
        <taxon>Bacillati</taxon>
        <taxon>Actinomycetota</taxon>
        <taxon>Actinomycetes</taxon>
        <taxon>Micrococcales</taxon>
        <taxon>Microbacteriaceae</taxon>
        <taxon>Gulosibacter</taxon>
    </lineage>
</organism>
<reference evidence="8" key="1">
    <citation type="journal article" date="2019" name="Int. J. Syst. Evol. Microbiol.">
        <title>The Global Catalogue of Microorganisms (GCM) 10K type strain sequencing project: providing services to taxonomists for standard genome sequencing and annotation.</title>
        <authorList>
            <consortium name="The Broad Institute Genomics Platform"/>
            <consortium name="The Broad Institute Genome Sequencing Center for Infectious Disease"/>
            <person name="Wu L."/>
            <person name="Ma J."/>
        </authorList>
    </citation>
    <scope>NUCLEOTIDE SEQUENCE [LARGE SCALE GENOMIC DNA]</scope>
    <source>
        <strain evidence="8">TISTR 1514</strain>
    </source>
</reference>
<dbReference type="PROSITE" id="PS51012">
    <property type="entry name" value="ABC_TM2"/>
    <property type="match status" value="1"/>
</dbReference>
<gene>
    <name evidence="7" type="ORF">ACFSW7_03010</name>
</gene>
<dbReference type="EMBL" id="JBHUNE010000003">
    <property type="protein sequence ID" value="MFD2757345.1"/>
    <property type="molecule type" value="Genomic_DNA"/>
</dbReference>
<keyword evidence="3 5" id="KW-1133">Transmembrane helix</keyword>